<keyword evidence="8 14" id="KW-0560">Oxidoreductase</keyword>
<feature type="binding site" evidence="13">
    <location>
        <position position="124"/>
    </location>
    <ligand>
        <name>Fe cation</name>
        <dbReference type="ChEBI" id="CHEBI:24875"/>
        <label>1</label>
    </ligand>
</feature>
<dbReference type="OrthoDB" id="5151075at2759"/>
<dbReference type="EMBL" id="LK023322">
    <property type="protein sequence ID" value="CDS06841.1"/>
    <property type="molecule type" value="Genomic_DNA"/>
</dbReference>
<dbReference type="Pfam" id="PF05153">
    <property type="entry name" value="MIOX"/>
    <property type="match status" value="1"/>
</dbReference>
<comment type="pathway">
    <text evidence="2 14">Polyol metabolism; myo-inositol degradation into D-glucuronate; D-glucuronate from myo-inositol: step 1/1.</text>
</comment>
<feature type="binding site" evidence="12">
    <location>
        <position position="127"/>
    </location>
    <ligand>
        <name>substrate</name>
    </ligand>
</feature>
<dbReference type="GO" id="GO:0019310">
    <property type="term" value="P:inositol catabolic process"/>
    <property type="evidence" value="ECO:0007669"/>
    <property type="project" value="UniProtKB-UniRule"/>
</dbReference>
<dbReference type="PANTHER" id="PTHR12588">
    <property type="entry name" value="MYOINOSITOL OXYGENASE"/>
    <property type="match status" value="1"/>
</dbReference>
<dbReference type="UniPathway" id="UPA00111">
    <property type="reaction ID" value="UER00527"/>
</dbReference>
<keyword evidence="9 13" id="KW-0408">Iron</keyword>
<feature type="binding site" evidence="12">
    <location>
        <begin position="141"/>
        <end position="142"/>
    </location>
    <ligand>
        <name>substrate</name>
    </ligand>
</feature>
<feature type="binding site" evidence="12">
    <location>
        <begin position="86"/>
        <end position="88"/>
    </location>
    <ligand>
        <name>substrate</name>
    </ligand>
</feature>
<comment type="subcellular location">
    <subcellularLocation>
        <location evidence="1 14">Cytoplasm</location>
    </subcellularLocation>
</comment>
<evidence type="ECO:0000256" key="12">
    <source>
        <dbReference type="PIRSR" id="PIRSR607828-1"/>
    </source>
</evidence>
<evidence type="ECO:0000256" key="14">
    <source>
        <dbReference type="RuleBase" id="RU367039"/>
    </source>
</evidence>
<evidence type="ECO:0000256" key="6">
    <source>
        <dbReference type="ARBA" id="ARBA00022490"/>
    </source>
</evidence>
<accession>A0A077WGR7</accession>
<evidence type="ECO:0000256" key="7">
    <source>
        <dbReference type="ARBA" id="ARBA00022723"/>
    </source>
</evidence>
<keyword evidence="7 13" id="KW-0479">Metal-binding</keyword>
<keyword evidence="6 14" id="KW-0963">Cytoplasm</keyword>
<dbReference type="GO" id="GO:0005506">
    <property type="term" value="F:iron ion binding"/>
    <property type="evidence" value="ECO:0007669"/>
    <property type="project" value="InterPro"/>
</dbReference>
<evidence type="ECO:0000256" key="13">
    <source>
        <dbReference type="PIRSR" id="PIRSR607828-2"/>
    </source>
</evidence>
<dbReference type="SUPFAM" id="SSF109604">
    <property type="entry name" value="HD-domain/PDEase-like"/>
    <property type="match status" value="1"/>
</dbReference>
<evidence type="ECO:0000256" key="11">
    <source>
        <dbReference type="ARBA" id="ARBA00048271"/>
    </source>
</evidence>
<comment type="cofactor">
    <cofactor evidence="13 14">
        <name>Fe cation</name>
        <dbReference type="ChEBI" id="CHEBI:24875"/>
    </cofactor>
    <text evidence="13 14">Binds 2 iron ions per subunit.</text>
</comment>
<evidence type="ECO:0000256" key="5">
    <source>
        <dbReference type="ARBA" id="ARBA00019269"/>
    </source>
</evidence>
<evidence type="ECO:0000256" key="1">
    <source>
        <dbReference type="ARBA" id="ARBA00004496"/>
    </source>
</evidence>
<feature type="binding site" evidence="13">
    <location>
        <position position="193"/>
    </location>
    <ligand>
        <name>Fe cation</name>
        <dbReference type="ChEBI" id="CHEBI:24875"/>
        <label>1</label>
    </ligand>
</feature>
<organism evidence="15">
    <name type="scientific">Lichtheimia ramosa</name>
    <dbReference type="NCBI Taxonomy" id="688394"/>
    <lineage>
        <taxon>Eukaryota</taxon>
        <taxon>Fungi</taxon>
        <taxon>Fungi incertae sedis</taxon>
        <taxon>Mucoromycota</taxon>
        <taxon>Mucoromycotina</taxon>
        <taxon>Mucoromycetes</taxon>
        <taxon>Mucorales</taxon>
        <taxon>Lichtheimiaceae</taxon>
        <taxon>Lichtheimia</taxon>
    </lineage>
</organism>
<reference evidence="15" key="1">
    <citation type="journal article" date="2014" name="Genome Announc.">
        <title>De novo whole-genome sequence and genome annotation of Lichtheimia ramosa.</title>
        <authorList>
            <person name="Linde J."/>
            <person name="Schwartze V."/>
            <person name="Binder U."/>
            <person name="Lass-Florl C."/>
            <person name="Voigt K."/>
            <person name="Horn F."/>
        </authorList>
    </citation>
    <scope>NUCLEOTIDE SEQUENCE</scope>
    <source>
        <strain evidence="15">JMRC FSU:6197</strain>
    </source>
</reference>
<comment type="similarity">
    <text evidence="3 14">Belongs to the myo-inositol oxygenase family.</text>
</comment>
<dbReference type="GO" id="GO:0050113">
    <property type="term" value="F:inositol oxygenase activity"/>
    <property type="evidence" value="ECO:0007669"/>
    <property type="project" value="UniProtKB-UniRule"/>
</dbReference>
<dbReference type="InterPro" id="IPR007828">
    <property type="entry name" value="Inositol_oxygenase"/>
</dbReference>
<name>A0A077WGR7_9FUNG</name>
<evidence type="ECO:0000256" key="9">
    <source>
        <dbReference type="ARBA" id="ARBA00023004"/>
    </source>
</evidence>
<proteinExistence type="inferred from homology"/>
<sequence length="281" mass="32981">MVVNIKEAARITEAWEDFLQEKYNNKARADFRDYETAAPNVAAFYKENHEKQTLEHVLAMKKKYERLDKAELGIWEVLELLNGLVDDSDPDTEMPQTIHALQSAEAARKDGQPRWMILTALIHDLGKYLFFLGEPQWTVVGDTFVVGAAFSDKIVHSEYFEANPDYQNPVYGTQYGIYKPHCGLENVHLSYGHDEYLANVCKDYLPDEAVYVIRHHSFYAWHNAGEYEWFMNERDHEMLKWVKIFNQYDLYSKSDSPPDADKLKPYYLDLIAEFFPDKIRW</sequence>
<evidence type="ECO:0000313" key="15">
    <source>
        <dbReference type="EMBL" id="CDS06841.1"/>
    </source>
</evidence>
<feature type="binding site" evidence="13">
    <location>
        <position position="123"/>
    </location>
    <ligand>
        <name>Fe cation</name>
        <dbReference type="ChEBI" id="CHEBI:24875"/>
        <label>1</label>
    </ligand>
</feature>
<gene>
    <name evidence="15" type="ORF">LRAMOSA09366</name>
</gene>
<dbReference type="EC" id="1.13.99.1" evidence="4 14"/>
<dbReference type="GO" id="GO:0005737">
    <property type="term" value="C:cytoplasm"/>
    <property type="evidence" value="ECO:0007669"/>
    <property type="project" value="UniProtKB-SubCell"/>
</dbReference>
<feature type="binding site" evidence="13">
    <location>
        <position position="249"/>
    </location>
    <ligand>
        <name>Fe cation</name>
        <dbReference type="ChEBI" id="CHEBI:24875"/>
        <label>1</label>
    </ligand>
</feature>
<protein>
    <recommendedName>
        <fullName evidence="5 14">Inositol oxygenase</fullName>
        <ecNumber evidence="4 14">1.13.99.1</ecNumber>
    </recommendedName>
    <alternativeName>
        <fullName evidence="10 14">Myo-inositol oxygenase</fullName>
    </alternativeName>
</protein>
<dbReference type="Gene3D" id="1.10.3210.10">
    <property type="entry name" value="Hypothetical protein af1432"/>
    <property type="match status" value="1"/>
</dbReference>
<evidence type="ECO:0000256" key="10">
    <source>
        <dbReference type="ARBA" id="ARBA00029668"/>
    </source>
</evidence>
<dbReference type="PANTHER" id="PTHR12588:SF0">
    <property type="entry name" value="INOSITOL OXYGENASE"/>
    <property type="match status" value="1"/>
</dbReference>
<dbReference type="AlphaFoldDB" id="A0A077WGR7"/>
<feature type="binding site" evidence="12">
    <location>
        <begin position="216"/>
        <end position="217"/>
    </location>
    <ligand>
        <name>substrate</name>
    </ligand>
</feature>
<evidence type="ECO:0000256" key="4">
    <source>
        <dbReference type="ARBA" id="ARBA00011919"/>
    </source>
</evidence>
<comment type="catalytic activity">
    <reaction evidence="11 14">
        <text>myo-inositol + O2 = D-glucuronate + H2O + H(+)</text>
        <dbReference type="Rhea" id="RHEA:23696"/>
        <dbReference type="ChEBI" id="CHEBI:15377"/>
        <dbReference type="ChEBI" id="CHEBI:15378"/>
        <dbReference type="ChEBI" id="CHEBI:15379"/>
        <dbReference type="ChEBI" id="CHEBI:17268"/>
        <dbReference type="ChEBI" id="CHEBI:58720"/>
        <dbReference type="EC" id="1.13.99.1"/>
    </reaction>
</comment>
<feature type="binding site" evidence="12">
    <location>
        <position position="32"/>
    </location>
    <ligand>
        <name>substrate</name>
    </ligand>
</feature>
<evidence type="ECO:0000256" key="2">
    <source>
        <dbReference type="ARBA" id="ARBA00005167"/>
    </source>
</evidence>
<evidence type="ECO:0000256" key="3">
    <source>
        <dbReference type="ARBA" id="ARBA00005286"/>
    </source>
</evidence>
<evidence type="ECO:0000256" key="8">
    <source>
        <dbReference type="ARBA" id="ARBA00023002"/>
    </source>
</evidence>
<feature type="binding site" evidence="13">
    <location>
        <position position="216"/>
    </location>
    <ligand>
        <name>Fe cation</name>
        <dbReference type="ChEBI" id="CHEBI:24875"/>
        <label>1</label>
    </ligand>
</feature>
<feature type="binding site" evidence="13">
    <location>
        <position position="99"/>
    </location>
    <ligand>
        <name>Fe cation</name>
        <dbReference type="ChEBI" id="CHEBI:24875"/>
        <label>1</label>
    </ligand>
</feature>